<keyword evidence="2" id="KW-1133">Transmembrane helix</keyword>
<dbReference type="AlphaFoldDB" id="A0A0C2ICV8"/>
<keyword evidence="3" id="KW-0732">Signal</keyword>
<evidence type="ECO:0000256" key="3">
    <source>
        <dbReference type="SAM" id="SignalP"/>
    </source>
</evidence>
<feature type="transmembrane region" description="Helical" evidence="2">
    <location>
        <begin position="164"/>
        <end position="184"/>
    </location>
</feature>
<name>A0A0C2ICV8_THEKT</name>
<comment type="caution">
    <text evidence="4">The sequence shown here is derived from an EMBL/GenBank/DDBJ whole genome shotgun (WGS) entry which is preliminary data.</text>
</comment>
<feature type="compositionally biased region" description="Basic and acidic residues" evidence="1">
    <location>
        <begin position="41"/>
        <end position="55"/>
    </location>
</feature>
<keyword evidence="2" id="KW-0472">Membrane</keyword>
<feature type="region of interest" description="Disordered" evidence="1">
    <location>
        <begin position="41"/>
        <end position="65"/>
    </location>
</feature>
<evidence type="ECO:0000313" key="5">
    <source>
        <dbReference type="Proteomes" id="UP000031668"/>
    </source>
</evidence>
<sequence>MTNILVLVLLLVCVVKNDAFEKLHNMTLYTDIKTDDAGVIDENGKKEHPVSDGRSDQNIVSSASRVGRSDEPKVLFKVSLSSLIYSDELCHLFCVESRIVHATSGGGRDVLQDVKNIKEYFKSIGIIPYEIHFAILNCNDPILSPCIEEHKIYHIPTLRSYPRFTIGLILTICILLLFLSGYGVNQLHSYLLSKFQTYPSTTINFGKSVPLFL</sequence>
<feature type="chain" id="PRO_5002150298" evidence="3">
    <location>
        <begin position="20"/>
        <end position="213"/>
    </location>
</feature>
<dbReference type="EMBL" id="JWZT01004769">
    <property type="protein sequence ID" value="KII63168.1"/>
    <property type="molecule type" value="Genomic_DNA"/>
</dbReference>
<protein>
    <submittedName>
        <fullName evidence="4">Uncharacterized protein</fullName>
    </submittedName>
</protein>
<dbReference type="Proteomes" id="UP000031668">
    <property type="component" value="Unassembled WGS sequence"/>
</dbReference>
<proteinExistence type="predicted"/>
<evidence type="ECO:0000256" key="2">
    <source>
        <dbReference type="SAM" id="Phobius"/>
    </source>
</evidence>
<evidence type="ECO:0000313" key="4">
    <source>
        <dbReference type="EMBL" id="KII63168.1"/>
    </source>
</evidence>
<keyword evidence="5" id="KW-1185">Reference proteome</keyword>
<feature type="signal peptide" evidence="3">
    <location>
        <begin position="1"/>
        <end position="19"/>
    </location>
</feature>
<evidence type="ECO:0000256" key="1">
    <source>
        <dbReference type="SAM" id="MobiDB-lite"/>
    </source>
</evidence>
<accession>A0A0C2ICV8</accession>
<organism evidence="4 5">
    <name type="scientific">Thelohanellus kitauei</name>
    <name type="common">Myxosporean</name>
    <dbReference type="NCBI Taxonomy" id="669202"/>
    <lineage>
        <taxon>Eukaryota</taxon>
        <taxon>Metazoa</taxon>
        <taxon>Cnidaria</taxon>
        <taxon>Myxozoa</taxon>
        <taxon>Myxosporea</taxon>
        <taxon>Bivalvulida</taxon>
        <taxon>Platysporina</taxon>
        <taxon>Myxobolidae</taxon>
        <taxon>Thelohanellus</taxon>
    </lineage>
</organism>
<reference evidence="4 5" key="1">
    <citation type="journal article" date="2014" name="Genome Biol. Evol.">
        <title>The genome of the myxosporean Thelohanellus kitauei shows adaptations to nutrient acquisition within its fish host.</title>
        <authorList>
            <person name="Yang Y."/>
            <person name="Xiong J."/>
            <person name="Zhou Z."/>
            <person name="Huo F."/>
            <person name="Miao W."/>
            <person name="Ran C."/>
            <person name="Liu Y."/>
            <person name="Zhang J."/>
            <person name="Feng J."/>
            <person name="Wang M."/>
            <person name="Wang M."/>
            <person name="Wang L."/>
            <person name="Yao B."/>
        </authorList>
    </citation>
    <scope>NUCLEOTIDE SEQUENCE [LARGE SCALE GENOMIC DNA]</scope>
    <source>
        <strain evidence="4">Wuqing</strain>
    </source>
</reference>
<keyword evidence="2" id="KW-0812">Transmembrane</keyword>
<gene>
    <name evidence="4" type="ORF">RF11_11653</name>
</gene>